<evidence type="ECO:0008006" key="3">
    <source>
        <dbReference type="Google" id="ProtNLM"/>
    </source>
</evidence>
<dbReference type="Gene3D" id="1.10.10.60">
    <property type="entry name" value="Homeodomain-like"/>
    <property type="match status" value="1"/>
</dbReference>
<reference evidence="1 2" key="1">
    <citation type="submission" date="2019-07" db="EMBL/GenBank/DDBJ databases">
        <title>Whole genome shotgun sequence of Chryseobacterium lathyri NBRC 105250.</title>
        <authorList>
            <person name="Hosoyama A."/>
            <person name="Uohara A."/>
            <person name="Ohji S."/>
            <person name="Ichikawa N."/>
        </authorList>
    </citation>
    <scope>NUCLEOTIDE SEQUENCE [LARGE SCALE GENOMIC DNA]</scope>
    <source>
        <strain evidence="1 2">NBRC 105250</strain>
    </source>
</reference>
<dbReference type="InterPro" id="IPR010921">
    <property type="entry name" value="Trp_repressor/repl_initiator"/>
</dbReference>
<comment type="caution">
    <text evidence="1">The sequence shown here is derived from an EMBL/GenBank/DDBJ whole genome shotgun (WGS) entry which is preliminary data.</text>
</comment>
<gene>
    <name evidence="1" type="ORF">CLA01_15680</name>
</gene>
<proteinExistence type="predicted"/>
<sequence>MEKQGNPDYIKIYTDLIELKYPEKKWKCQTILSKDNLSPLDVINLEKILFKSIEKEFDHFNQAHRSYNEKVILEILEYQDKNSLNNSQVARHFKLSRNTLTRWKRIYKL</sequence>
<organism evidence="1 2">
    <name type="scientific">Chryseobacterium lathyri</name>
    <dbReference type="NCBI Taxonomy" id="395933"/>
    <lineage>
        <taxon>Bacteria</taxon>
        <taxon>Pseudomonadati</taxon>
        <taxon>Bacteroidota</taxon>
        <taxon>Flavobacteriia</taxon>
        <taxon>Flavobacteriales</taxon>
        <taxon>Weeksellaceae</taxon>
        <taxon>Chryseobacterium group</taxon>
        <taxon>Chryseobacterium</taxon>
    </lineage>
</organism>
<dbReference type="Proteomes" id="UP000321150">
    <property type="component" value="Unassembled WGS sequence"/>
</dbReference>
<dbReference type="GO" id="GO:0043565">
    <property type="term" value="F:sequence-specific DNA binding"/>
    <property type="evidence" value="ECO:0007669"/>
    <property type="project" value="InterPro"/>
</dbReference>
<dbReference type="OrthoDB" id="1260127at2"/>
<dbReference type="AlphaFoldDB" id="A0A511Y8H2"/>
<evidence type="ECO:0000313" key="1">
    <source>
        <dbReference type="EMBL" id="GEN71496.1"/>
    </source>
</evidence>
<dbReference type="RefSeq" id="WP_111954717.1">
    <property type="nucleotide sequence ID" value="NZ_BJYI01000005.1"/>
</dbReference>
<accession>A0A511Y8H2</accession>
<dbReference type="EMBL" id="BJYI01000005">
    <property type="protein sequence ID" value="GEN71496.1"/>
    <property type="molecule type" value="Genomic_DNA"/>
</dbReference>
<evidence type="ECO:0000313" key="2">
    <source>
        <dbReference type="Proteomes" id="UP000321150"/>
    </source>
</evidence>
<name>A0A511Y8H2_9FLAO</name>
<dbReference type="SUPFAM" id="SSF48295">
    <property type="entry name" value="TrpR-like"/>
    <property type="match status" value="1"/>
</dbReference>
<protein>
    <recommendedName>
        <fullName evidence="3">Transposase</fullName>
    </recommendedName>
</protein>